<reference evidence="1" key="1">
    <citation type="submission" date="2014-11" db="EMBL/GenBank/DDBJ databases">
        <authorList>
            <person name="Amaro Gonzalez C."/>
        </authorList>
    </citation>
    <scope>NUCLEOTIDE SEQUENCE</scope>
</reference>
<evidence type="ECO:0000313" key="1">
    <source>
        <dbReference type="EMBL" id="JAH54725.1"/>
    </source>
</evidence>
<sequence length="57" mass="6433">MANYLDPALLTTKLFVTYCAFCSLSICSTLAASQSSFCYTLVNFTWEDMTHIPIKQE</sequence>
<organism evidence="1">
    <name type="scientific">Anguilla anguilla</name>
    <name type="common">European freshwater eel</name>
    <name type="synonym">Muraena anguilla</name>
    <dbReference type="NCBI Taxonomy" id="7936"/>
    <lineage>
        <taxon>Eukaryota</taxon>
        <taxon>Metazoa</taxon>
        <taxon>Chordata</taxon>
        <taxon>Craniata</taxon>
        <taxon>Vertebrata</taxon>
        <taxon>Euteleostomi</taxon>
        <taxon>Actinopterygii</taxon>
        <taxon>Neopterygii</taxon>
        <taxon>Teleostei</taxon>
        <taxon>Anguilliformes</taxon>
        <taxon>Anguillidae</taxon>
        <taxon>Anguilla</taxon>
    </lineage>
</organism>
<reference evidence="1" key="2">
    <citation type="journal article" date="2015" name="Fish Shellfish Immunol.">
        <title>Early steps in the European eel (Anguilla anguilla)-Vibrio vulnificus interaction in the gills: Role of the RtxA13 toxin.</title>
        <authorList>
            <person name="Callol A."/>
            <person name="Pajuelo D."/>
            <person name="Ebbesson L."/>
            <person name="Teles M."/>
            <person name="MacKenzie S."/>
            <person name="Amaro C."/>
        </authorList>
    </citation>
    <scope>NUCLEOTIDE SEQUENCE</scope>
</reference>
<name>A0A0E9TPE0_ANGAN</name>
<proteinExistence type="predicted"/>
<protein>
    <submittedName>
        <fullName evidence="1">Uncharacterized protein</fullName>
    </submittedName>
</protein>
<dbReference type="AlphaFoldDB" id="A0A0E9TPE0"/>
<accession>A0A0E9TPE0</accession>
<dbReference type="EMBL" id="GBXM01053852">
    <property type="protein sequence ID" value="JAH54725.1"/>
    <property type="molecule type" value="Transcribed_RNA"/>
</dbReference>